<sequence>MRCIAWDKQAESLTRYITKGSLLAIEGRVRTEIYEDHNNQQKQLLIQKFYAQILNF</sequence>
<dbReference type="AlphaFoldDB" id="A0A7S7JLV0"/>
<dbReference type="SUPFAM" id="SSF50249">
    <property type="entry name" value="Nucleic acid-binding proteins"/>
    <property type="match status" value="1"/>
</dbReference>
<gene>
    <name evidence="3" type="ORF">H7685_00440</name>
</gene>
<dbReference type="PROSITE" id="PS50935">
    <property type="entry name" value="SSB"/>
    <property type="match status" value="1"/>
</dbReference>
<proteinExistence type="predicted"/>
<keyword evidence="1 2" id="KW-0238">DNA-binding</keyword>
<evidence type="ECO:0000256" key="1">
    <source>
        <dbReference type="ARBA" id="ARBA00023125"/>
    </source>
</evidence>
<dbReference type="GO" id="GO:0003697">
    <property type="term" value="F:single-stranded DNA binding"/>
    <property type="evidence" value="ECO:0007669"/>
    <property type="project" value="InterPro"/>
</dbReference>
<dbReference type="Pfam" id="PF00436">
    <property type="entry name" value="SSB"/>
    <property type="match status" value="1"/>
</dbReference>
<name>A0A7S7JLV0_9MOLU</name>
<protein>
    <submittedName>
        <fullName evidence="3">Single-stranded DNA-binding protein</fullName>
    </submittedName>
</protein>
<dbReference type="InterPro" id="IPR012340">
    <property type="entry name" value="NA-bd_OB-fold"/>
</dbReference>
<dbReference type="InterPro" id="IPR000424">
    <property type="entry name" value="Primosome_PriB/ssb"/>
</dbReference>
<evidence type="ECO:0000313" key="3">
    <source>
        <dbReference type="EMBL" id="QOX89555.1"/>
    </source>
</evidence>
<evidence type="ECO:0000256" key="2">
    <source>
        <dbReference type="PROSITE-ProRule" id="PRU00252"/>
    </source>
</evidence>
<dbReference type="EMBL" id="CP060385">
    <property type="protein sequence ID" value="QOX89555.1"/>
    <property type="molecule type" value="Genomic_DNA"/>
</dbReference>
<organism evidence="3">
    <name type="scientific">Candidatus Phytoplasma australasiaticum subsp. australasiaticum</name>
    <dbReference type="NCBI Taxonomy" id="2832407"/>
    <lineage>
        <taxon>Bacteria</taxon>
        <taxon>Bacillati</taxon>
        <taxon>Mycoplasmatota</taxon>
        <taxon>Mollicutes</taxon>
        <taxon>Acholeplasmatales</taxon>
        <taxon>Acholeplasmataceae</taxon>
        <taxon>Candidatus Phytoplasma</taxon>
        <taxon>16SrII (Peanut WB group)</taxon>
        <taxon>Candidatus Phytoplasma australasiaticum</taxon>
    </lineage>
</organism>
<dbReference type="Gene3D" id="2.40.50.140">
    <property type="entry name" value="Nucleic acid-binding proteins"/>
    <property type="match status" value="1"/>
</dbReference>
<accession>A0A7S7JLV0</accession>
<reference evidence="3" key="1">
    <citation type="submission" date="2020-08" db="EMBL/GenBank/DDBJ databases">
        <title>Phytoplasma sp. strain PR08 associated with Phyllody Disease of Parthenium hysterophorus.</title>
        <authorList>
            <person name="Kirdat K."/>
            <person name="Tiwarekar B."/>
            <person name="Yadav A."/>
        </authorList>
    </citation>
    <scope>NUCLEOTIDE SEQUENCE [LARGE SCALE GENOMIC DNA]</scope>
    <source>
        <strain evidence="3">PR08</strain>
    </source>
</reference>